<dbReference type="InterPro" id="IPR036388">
    <property type="entry name" value="WH-like_DNA-bd_sf"/>
</dbReference>
<keyword evidence="4 5" id="KW-0131">Cell cycle</keyword>
<protein>
    <recommendedName>
        <fullName evidence="5">Segregation and condensation protein B</fullName>
    </recommendedName>
</protein>
<name>A0A316DBI3_9BACL</name>
<keyword evidence="7" id="KW-1185">Reference proteome</keyword>
<dbReference type="PANTHER" id="PTHR34298">
    <property type="entry name" value="SEGREGATION AND CONDENSATION PROTEIN B"/>
    <property type="match status" value="1"/>
</dbReference>
<evidence type="ECO:0000256" key="5">
    <source>
        <dbReference type="HAMAP-Rule" id="MF_01804"/>
    </source>
</evidence>
<dbReference type="GO" id="GO:0006260">
    <property type="term" value="P:DNA replication"/>
    <property type="evidence" value="ECO:0007669"/>
    <property type="project" value="UniProtKB-UniRule"/>
</dbReference>
<organism evidence="6 7">
    <name type="scientific">Tumebacillus permanentifrigoris</name>
    <dbReference type="NCBI Taxonomy" id="378543"/>
    <lineage>
        <taxon>Bacteria</taxon>
        <taxon>Bacillati</taxon>
        <taxon>Bacillota</taxon>
        <taxon>Bacilli</taxon>
        <taxon>Bacillales</taxon>
        <taxon>Alicyclobacillaceae</taxon>
        <taxon>Tumebacillus</taxon>
    </lineage>
</organism>
<evidence type="ECO:0000256" key="1">
    <source>
        <dbReference type="ARBA" id="ARBA00022490"/>
    </source>
</evidence>
<keyword evidence="2 5" id="KW-0132">Cell division</keyword>
<accession>A0A316DBI3</accession>
<dbReference type="AlphaFoldDB" id="A0A316DBI3"/>
<evidence type="ECO:0000256" key="4">
    <source>
        <dbReference type="ARBA" id="ARBA00023306"/>
    </source>
</evidence>
<dbReference type="NCBIfam" id="TIGR00281">
    <property type="entry name" value="SMC-Scp complex subunit ScpB"/>
    <property type="match status" value="1"/>
</dbReference>
<proteinExistence type="inferred from homology"/>
<evidence type="ECO:0000256" key="2">
    <source>
        <dbReference type="ARBA" id="ARBA00022618"/>
    </source>
</evidence>
<comment type="function">
    <text evidence="5">Participates in chromosomal partition during cell division. May act via the formation of a condensin-like complex containing Smc and ScpA that pull DNA away from mid-cell into both cell halves.</text>
</comment>
<comment type="caution">
    <text evidence="6">The sequence shown here is derived from an EMBL/GenBank/DDBJ whole genome shotgun (WGS) entry which is preliminary data.</text>
</comment>
<dbReference type="GO" id="GO:0051301">
    <property type="term" value="P:cell division"/>
    <property type="evidence" value="ECO:0007669"/>
    <property type="project" value="UniProtKB-KW"/>
</dbReference>
<evidence type="ECO:0000313" key="7">
    <source>
        <dbReference type="Proteomes" id="UP000245634"/>
    </source>
</evidence>
<comment type="subcellular location">
    <subcellularLocation>
        <location evidence="5">Cytoplasm</location>
    </subcellularLocation>
    <text evidence="5">Associated with two foci at the outer edges of the nucleoid region in young cells, and at four foci within both cell halves in older cells.</text>
</comment>
<dbReference type="Gene3D" id="1.10.10.10">
    <property type="entry name" value="Winged helix-like DNA-binding domain superfamily/Winged helix DNA-binding domain"/>
    <property type="match status" value="2"/>
</dbReference>
<dbReference type="SUPFAM" id="SSF46785">
    <property type="entry name" value="Winged helix' DNA-binding domain"/>
    <property type="match status" value="2"/>
</dbReference>
<dbReference type="PANTHER" id="PTHR34298:SF2">
    <property type="entry name" value="SEGREGATION AND CONDENSATION PROTEIN B"/>
    <property type="match status" value="1"/>
</dbReference>
<gene>
    <name evidence="5" type="primary">scpB</name>
    <name evidence="6" type="ORF">C7459_105200</name>
</gene>
<reference evidence="6 7" key="1">
    <citation type="submission" date="2018-05" db="EMBL/GenBank/DDBJ databases">
        <title>Genomic Encyclopedia of Type Strains, Phase IV (KMG-IV): sequencing the most valuable type-strain genomes for metagenomic binning, comparative biology and taxonomic classification.</title>
        <authorList>
            <person name="Goeker M."/>
        </authorList>
    </citation>
    <scope>NUCLEOTIDE SEQUENCE [LARGE SCALE GENOMIC DNA]</scope>
    <source>
        <strain evidence="6 7">DSM 18773</strain>
    </source>
</reference>
<comment type="similarity">
    <text evidence="5">Belongs to the ScpB family.</text>
</comment>
<evidence type="ECO:0000313" key="6">
    <source>
        <dbReference type="EMBL" id="PWK14442.1"/>
    </source>
</evidence>
<sequence length="196" mass="21812">MKVDARERKAVIEGLLFVSGSEGMEAKQVAQILEISVEDALDLLYDLQTEFNREQRGLQIAEVAGAFQLTTRLEHVPFYERYAYEPQTSVLSQAALETLAIVAYKQPITRSGIEEVRGVKSERAINTLISKQLIKGVGRAEGPGRPILFGTTKEFLEHFGLGALQELPPPPAFVPSEALEEEEHMLFQTPEPFPSE</sequence>
<dbReference type="GO" id="GO:0005737">
    <property type="term" value="C:cytoplasm"/>
    <property type="evidence" value="ECO:0007669"/>
    <property type="project" value="UniProtKB-SubCell"/>
</dbReference>
<dbReference type="PIRSF" id="PIRSF019345">
    <property type="entry name" value="ScpB"/>
    <property type="match status" value="1"/>
</dbReference>
<dbReference type="Proteomes" id="UP000245634">
    <property type="component" value="Unassembled WGS sequence"/>
</dbReference>
<keyword evidence="3 5" id="KW-0159">Chromosome partition</keyword>
<dbReference type="Pfam" id="PF04079">
    <property type="entry name" value="SMC_ScpB"/>
    <property type="match status" value="1"/>
</dbReference>
<dbReference type="InterPro" id="IPR005234">
    <property type="entry name" value="ScpB_csome_segregation"/>
</dbReference>
<evidence type="ECO:0000256" key="3">
    <source>
        <dbReference type="ARBA" id="ARBA00022829"/>
    </source>
</evidence>
<keyword evidence="1 5" id="KW-0963">Cytoplasm</keyword>
<dbReference type="InterPro" id="IPR036390">
    <property type="entry name" value="WH_DNA-bd_sf"/>
</dbReference>
<dbReference type="EMBL" id="QGGL01000005">
    <property type="protein sequence ID" value="PWK14442.1"/>
    <property type="molecule type" value="Genomic_DNA"/>
</dbReference>
<dbReference type="GO" id="GO:0051304">
    <property type="term" value="P:chromosome separation"/>
    <property type="evidence" value="ECO:0007669"/>
    <property type="project" value="InterPro"/>
</dbReference>
<comment type="subunit">
    <text evidence="5">Homodimer. Homodimerization may be required to stabilize the binding of ScpA to the Smc head domains. Component of a cohesin-like complex composed of ScpA, ScpB and the Smc homodimer, in which ScpA and ScpB bind to the head domain of Smc. The presence of the three proteins is required for the association of the complex with DNA.</text>
</comment>
<dbReference type="HAMAP" id="MF_01804">
    <property type="entry name" value="ScpB"/>
    <property type="match status" value="1"/>
</dbReference>